<reference evidence="1 2" key="1">
    <citation type="submission" date="2018-03" db="EMBL/GenBank/DDBJ databases">
        <title>The ancient ancestry and fast evolution of plastids.</title>
        <authorList>
            <person name="Moore K.R."/>
            <person name="Magnabosco C."/>
            <person name="Momper L."/>
            <person name="Gold D.A."/>
            <person name="Bosak T."/>
            <person name="Fournier G.P."/>
        </authorList>
    </citation>
    <scope>NUCLEOTIDE SEQUENCE [LARGE SCALE GENOMIC DNA]</scope>
    <source>
        <strain evidence="1 2">CCALA 037</strain>
    </source>
</reference>
<name>A0A2T1GIL3_9CYAN</name>
<gene>
    <name evidence="1" type="ORF">C7B77_07755</name>
</gene>
<evidence type="ECO:0000313" key="2">
    <source>
        <dbReference type="Proteomes" id="UP000238937"/>
    </source>
</evidence>
<sequence length="85" mass="9617">MAGFLVYLHYTLPFLIDTSETAIARSHSVRESGIEIDNRSFFYICGNYNSIHMYSSVRSRSVPIAIATSVLAQCHLELRTQMAED</sequence>
<dbReference type="Proteomes" id="UP000238937">
    <property type="component" value="Unassembled WGS sequence"/>
</dbReference>
<organism evidence="1 2">
    <name type="scientific">Chamaesiphon polymorphus CCALA 037</name>
    <dbReference type="NCBI Taxonomy" id="2107692"/>
    <lineage>
        <taxon>Bacteria</taxon>
        <taxon>Bacillati</taxon>
        <taxon>Cyanobacteriota</taxon>
        <taxon>Cyanophyceae</taxon>
        <taxon>Gomontiellales</taxon>
        <taxon>Chamaesiphonaceae</taxon>
        <taxon>Chamaesiphon</taxon>
    </lineage>
</organism>
<dbReference type="RefSeq" id="WP_106302406.1">
    <property type="nucleotide sequence ID" value="NZ_PVWO01000069.1"/>
</dbReference>
<dbReference type="AlphaFoldDB" id="A0A2T1GIL3"/>
<dbReference type="EMBL" id="PVWO01000069">
    <property type="protein sequence ID" value="PSB57616.1"/>
    <property type="molecule type" value="Genomic_DNA"/>
</dbReference>
<keyword evidence="2" id="KW-1185">Reference proteome</keyword>
<protein>
    <submittedName>
        <fullName evidence="1">Uncharacterized protein</fullName>
    </submittedName>
</protein>
<evidence type="ECO:0000313" key="1">
    <source>
        <dbReference type="EMBL" id="PSB57616.1"/>
    </source>
</evidence>
<proteinExistence type="predicted"/>
<accession>A0A2T1GIL3</accession>
<comment type="caution">
    <text evidence="1">The sequence shown here is derived from an EMBL/GenBank/DDBJ whole genome shotgun (WGS) entry which is preliminary data.</text>
</comment>